<dbReference type="GO" id="GO:0006310">
    <property type="term" value="P:DNA recombination"/>
    <property type="evidence" value="ECO:0007669"/>
    <property type="project" value="UniProtKB-KW"/>
</dbReference>
<dbReference type="EMBL" id="ADHJ01000006">
    <property type="protein sequence ID" value="EFU43404.1"/>
    <property type="molecule type" value="Genomic_DNA"/>
</dbReference>
<evidence type="ECO:0000256" key="3">
    <source>
        <dbReference type="ARBA" id="ARBA00023172"/>
    </source>
</evidence>
<dbReference type="InterPro" id="IPR011010">
    <property type="entry name" value="DNA_brk_join_enz"/>
</dbReference>
<evidence type="ECO:0000313" key="8">
    <source>
        <dbReference type="Proteomes" id="UP000003094"/>
    </source>
</evidence>
<dbReference type="PROSITE" id="PS51898">
    <property type="entry name" value="TYR_RECOMBINASE"/>
    <property type="match status" value="1"/>
</dbReference>
<dbReference type="PANTHER" id="PTHR30349:SF41">
    <property type="entry name" value="INTEGRASE_RECOMBINASE PROTEIN MJ0367-RELATED"/>
    <property type="match status" value="1"/>
</dbReference>
<comment type="caution">
    <text evidence="7">The sequence shown here is derived from an EMBL/GenBank/DDBJ whole genome shotgun (WGS) entry which is preliminary data.</text>
</comment>
<dbReference type="SUPFAM" id="SSF56349">
    <property type="entry name" value="DNA breaking-rejoining enzymes"/>
    <property type="match status" value="1"/>
</dbReference>
<comment type="similarity">
    <text evidence="1">Belongs to the 'phage' integrase family.</text>
</comment>
<dbReference type="GO" id="GO:0003677">
    <property type="term" value="F:DNA binding"/>
    <property type="evidence" value="ECO:0007669"/>
    <property type="project" value="UniProtKB-UniRule"/>
</dbReference>
<dbReference type="Gene3D" id="1.10.443.10">
    <property type="entry name" value="Intergrase catalytic core"/>
    <property type="match status" value="1"/>
</dbReference>
<feature type="domain" description="Tyr recombinase" evidence="5">
    <location>
        <begin position="57"/>
        <end position="255"/>
    </location>
</feature>
<evidence type="ECO:0000259" key="6">
    <source>
        <dbReference type="PROSITE" id="PS51900"/>
    </source>
</evidence>
<dbReference type="Proteomes" id="UP000003094">
    <property type="component" value="Unassembled WGS sequence"/>
</dbReference>
<evidence type="ECO:0000256" key="1">
    <source>
        <dbReference type="ARBA" id="ARBA00008857"/>
    </source>
</evidence>
<sequence>MHVQNYYDYLMDKKGLSPNTVHKHHACIRKALDFGLKQQWVYRNVADAVELPKKERFEGKSYTKEQLNELLQKVKGTKLEVPVYLASYLGLRREEISRLKWKYVNLEQRNINIVEVRTSAGRNVIIKGPKTKESRRTLYITDELLEVLLRHRAKQEHLKNILKNEYEDSDYVYTRDNGKPYRVNSVTEQFNKFLEDNKLPKIRLHDLRHSFASILYAEGVDLKAISEILGHSDLSTTNKIYTHRFDIVHEKTAMAMSKALNAKNSCVV</sequence>
<dbReference type="CDD" id="cd01189">
    <property type="entry name" value="INT_ICEBs1_C_like"/>
    <property type="match status" value="1"/>
</dbReference>
<dbReference type="InterPro" id="IPR044068">
    <property type="entry name" value="CB"/>
</dbReference>
<feature type="domain" description="Core-binding (CB)" evidence="6">
    <location>
        <begin position="1"/>
        <end position="36"/>
    </location>
</feature>
<evidence type="ECO:0000256" key="2">
    <source>
        <dbReference type="ARBA" id="ARBA00023125"/>
    </source>
</evidence>
<organism evidence="7 8">
    <name type="scientific">Paenibacillus vortex V453</name>
    <dbReference type="NCBI Taxonomy" id="715225"/>
    <lineage>
        <taxon>Bacteria</taxon>
        <taxon>Bacillati</taxon>
        <taxon>Bacillota</taxon>
        <taxon>Bacilli</taxon>
        <taxon>Bacillales</taxon>
        <taxon>Paenibacillaceae</taxon>
        <taxon>Paenibacillus</taxon>
    </lineage>
</organism>
<protein>
    <submittedName>
        <fullName evidence="7">Integrase family protein</fullName>
    </submittedName>
</protein>
<dbReference type="PANTHER" id="PTHR30349">
    <property type="entry name" value="PHAGE INTEGRASE-RELATED"/>
    <property type="match status" value="1"/>
</dbReference>
<evidence type="ECO:0000259" key="5">
    <source>
        <dbReference type="PROSITE" id="PS51898"/>
    </source>
</evidence>
<accession>A0A2R9T1H7</accession>
<dbReference type="PROSITE" id="PS51900">
    <property type="entry name" value="CB"/>
    <property type="match status" value="1"/>
</dbReference>
<dbReference type="AlphaFoldDB" id="A0A2R9T1H7"/>
<keyword evidence="8" id="KW-1185">Reference proteome</keyword>
<dbReference type="KEGG" id="pvo:PVOR_03575"/>
<gene>
    <name evidence="7" type="ORF">PVOR_03575</name>
</gene>
<keyword evidence="3" id="KW-0233">DNA recombination</keyword>
<evidence type="ECO:0000313" key="7">
    <source>
        <dbReference type="EMBL" id="EFU43404.1"/>
    </source>
</evidence>
<evidence type="ECO:0000256" key="4">
    <source>
        <dbReference type="PROSITE-ProRule" id="PRU01248"/>
    </source>
</evidence>
<proteinExistence type="inferred from homology"/>
<name>A0A2R9T1H7_9BACL</name>
<reference evidence="7 8" key="1">
    <citation type="journal article" date="2010" name="BMC Genomics">
        <title>Genome sequence of the pattern forming Paenibacillus vortex bacterium reveals potential for thriving in complex environments.</title>
        <authorList>
            <person name="Sirota-Madi A."/>
            <person name="Olender T."/>
            <person name="Helman Y."/>
            <person name="Ingham C."/>
            <person name="Brainis I."/>
            <person name="Roth D."/>
            <person name="Hagi E."/>
            <person name="Brodsky L."/>
            <person name="Leshkowitz D."/>
            <person name="Galatenko V."/>
            <person name="Nikolaev V."/>
            <person name="Mugasimangalam R.C."/>
            <person name="Bransburg-Zabary S."/>
            <person name="Gutnick D.L."/>
            <person name="Lancet D."/>
            <person name="Ben-Jacob E."/>
        </authorList>
    </citation>
    <scope>NUCLEOTIDE SEQUENCE [LARGE SCALE GENOMIC DNA]</scope>
    <source>
        <strain evidence="7 8">V453</strain>
    </source>
</reference>
<dbReference type="InterPro" id="IPR013762">
    <property type="entry name" value="Integrase-like_cat_sf"/>
</dbReference>
<dbReference type="InterPro" id="IPR050090">
    <property type="entry name" value="Tyrosine_recombinase_XerCD"/>
</dbReference>
<dbReference type="InterPro" id="IPR002104">
    <property type="entry name" value="Integrase_catalytic"/>
</dbReference>
<dbReference type="Pfam" id="PF00589">
    <property type="entry name" value="Phage_integrase"/>
    <property type="match status" value="1"/>
</dbReference>
<dbReference type="Gene3D" id="1.10.150.130">
    <property type="match status" value="1"/>
</dbReference>
<keyword evidence="2 4" id="KW-0238">DNA-binding</keyword>
<dbReference type="GO" id="GO:0015074">
    <property type="term" value="P:DNA integration"/>
    <property type="evidence" value="ECO:0007669"/>
    <property type="project" value="InterPro"/>
</dbReference>
<dbReference type="InterPro" id="IPR010998">
    <property type="entry name" value="Integrase_recombinase_N"/>
</dbReference>